<reference evidence="1 2" key="1">
    <citation type="journal article" date="2019" name="Int. J. Syst. Evol. Microbiol.">
        <title>The Global Catalogue of Microorganisms (GCM) 10K type strain sequencing project: providing services to taxonomists for standard genome sequencing and annotation.</title>
        <authorList>
            <consortium name="The Broad Institute Genomics Platform"/>
            <consortium name="The Broad Institute Genome Sequencing Center for Infectious Disease"/>
            <person name="Wu L."/>
            <person name="Ma J."/>
        </authorList>
    </citation>
    <scope>NUCLEOTIDE SEQUENCE [LARGE SCALE GENOMIC DNA]</scope>
    <source>
        <strain evidence="1 2">JCM 9383</strain>
    </source>
</reference>
<name>A0ABN3VE36_9PSEU</name>
<evidence type="ECO:0000313" key="2">
    <source>
        <dbReference type="Proteomes" id="UP001500979"/>
    </source>
</evidence>
<accession>A0ABN3VE36</accession>
<proteinExistence type="predicted"/>
<dbReference type="RefSeq" id="WP_344680415.1">
    <property type="nucleotide sequence ID" value="NZ_BAAAUX010000014.1"/>
</dbReference>
<protein>
    <submittedName>
        <fullName evidence="1">Uncharacterized protein</fullName>
    </submittedName>
</protein>
<comment type="caution">
    <text evidence="1">The sequence shown here is derived from an EMBL/GenBank/DDBJ whole genome shotgun (WGS) entry which is preliminary data.</text>
</comment>
<sequence length="204" mass="21861">MSRLEMIARAFLRYLYKDPHFRPEVSGFLADPGLVVPVGRDEFAQVVDALRGQELITTSGEEAGGVPARAGLTGSGLICAGHHDGDIAAWMNARAAPLAVLEDEPPVVIPEQPRPADFTGLARVARVVLLTLPTVQERRGGGDRVERAARELWETARLPRPDPAEVRELARALRGELVGGPVAHTLGVVLVDGLDEEMARAGLS</sequence>
<gene>
    <name evidence="1" type="ORF">GCM10010470_31440</name>
</gene>
<keyword evidence="2" id="KW-1185">Reference proteome</keyword>
<dbReference type="Proteomes" id="UP001500979">
    <property type="component" value="Unassembled WGS sequence"/>
</dbReference>
<evidence type="ECO:0000313" key="1">
    <source>
        <dbReference type="EMBL" id="GAA2794254.1"/>
    </source>
</evidence>
<dbReference type="EMBL" id="BAAAUX010000014">
    <property type="protein sequence ID" value="GAA2794254.1"/>
    <property type="molecule type" value="Genomic_DNA"/>
</dbReference>
<organism evidence="1 2">
    <name type="scientific">Saccharopolyspora taberi</name>
    <dbReference type="NCBI Taxonomy" id="60895"/>
    <lineage>
        <taxon>Bacteria</taxon>
        <taxon>Bacillati</taxon>
        <taxon>Actinomycetota</taxon>
        <taxon>Actinomycetes</taxon>
        <taxon>Pseudonocardiales</taxon>
        <taxon>Pseudonocardiaceae</taxon>
        <taxon>Saccharopolyspora</taxon>
    </lineage>
</organism>